<dbReference type="Proteomes" id="UP001206924">
    <property type="component" value="Unassembled WGS sequence"/>
</dbReference>
<keyword evidence="3" id="KW-1185">Reference proteome</keyword>
<reference evidence="2 3" key="1">
    <citation type="submission" date="2022-07" db="EMBL/GenBank/DDBJ databases">
        <title>Novel species in genus Arthrobacter.</title>
        <authorList>
            <person name="Liu Y."/>
        </authorList>
    </citation>
    <scope>NUCLEOTIDE SEQUENCE [LARGE SCALE GENOMIC DNA]</scope>
    <source>
        <strain evidence="3">zg-Y859</strain>
    </source>
</reference>
<evidence type="ECO:0000313" key="3">
    <source>
        <dbReference type="Proteomes" id="UP001206924"/>
    </source>
</evidence>
<feature type="transmembrane region" description="Helical" evidence="1">
    <location>
        <begin position="99"/>
        <end position="118"/>
    </location>
</feature>
<proteinExistence type="predicted"/>
<evidence type="ECO:0000256" key="1">
    <source>
        <dbReference type="SAM" id="Phobius"/>
    </source>
</evidence>
<organism evidence="2 3">
    <name type="scientific">Arthrobacter jinronghuae</name>
    <dbReference type="NCBI Taxonomy" id="2964609"/>
    <lineage>
        <taxon>Bacteria</taxon>
        <taxon>Bacillati</taxon>
        <taxon>Actinomycetota</taxon>
        <taxon>Actinomycetes</taxon>
        <taxon>Micrococcales</taxon>
        <taxon>Micrococcaceae</taxon>
        <taxon>Arthrobacter</taxon>
    </lineage>
</organism>
<keyword evidence="1" id="KW-0812">Transmembrane</keyword>
<evidence type="ECO:0000313" key="2">
    <source>
        <dbReference type="EMBL" id="MCQ1950575.1"/>
    </source>
</evidence>
<dbReference type="RefSeq" id="WP_255865853.1">
    <property type="nucleotide sequence ID" value="NZ_CP104263.1"/>
</dbReference>
<keyword evidence="1" id="KW-1133">Transmembrane helix</keyword>
<keyword evidence="1" id="KW-0472">Membrane</keyword>
<accession>A0ABT1NS73</accession>
<feature type="transmembrane region" description="Helical" evidence="1">
    <location>
        <begin position="36"/>
        <end position="55"/>
    </location>
</feature>
<feature type="transmembrane region" description="Helical" evidence="1">
    <location>
        <begin position="124"/>
        <end position="144"/>
    </location>
</feature>
<protein>
    <submittedName>
        <fullName evidence="2">Uncharacterized protein</fullName>
    </submittedName>
</protein>
<sequence>MTHAQGPRPSPDEARQALESITLSKQALAPHVRSPAWLYPAQGVGMAMFVIGLVFSKEAGWASVLIAVSGVLFSVLPMLQTRGRVVVDVYTHPGSRGLAWTYVASFAFITVAAVVLYSTYSRAWIAYVAAVLVLVLTLVAGPAMDARLERALRNAG</sequence>
<name>A0ABT1NS73_9MICC</name>
<dbReference type="EMBL" id="JANFLP010000011">
    <property type="protein sequence ID" value="MCQ1950575.1"/>
    <property type="molecule type" value="Genomic_DNA"/>
</dbReference>
<gene>
    <name evidence="2" type="ORF">NNX28_11630</name>
</gene>
<comment type="caution">
    <text evidence="2">The sequence shown here is derived from an EMBL/GenBank/DDBJ whole genome shotgun (WGS) entry which is preliminary data.</text>
</comment>
<feature type="transmembrane region" description="Helical" evidence="1">
    <location>
        <begin position="61"/>
        <end position="79"/>
    </location>
</feature>